<accession>A0ABN8M8E3</accession>
<sequence>MLSYIRRAQRRRMYQRANSDSGCSPNEPESPSSPVNSSAANGQNSEGFHFYATVKKQNSLPEVGTKSLLQKTRATEKRVEKINDADSVDLTKKATGEETAFDHP</sequence>
<name>A0ABN8M8E3_9CNID</name>
<dbReference type="Proteomes" id="UP001159427">
    <property type="component" value="Unassembled WGS sequence"/>
</dbReference>
<organism evidence="2 3">
    <name type="scientific">Porites evermanni</name>
    <dbReference type="NCBI Taxonomy" id="104178"/>
    <lineage>
        <taxon>Eukaryota</taxon>
        <taxon>Metazoa</taxon>
        <taxon>Cnidaria</taxon>
        <taxon>Anthozoa</taxon>
        <taxon>Hexacorallia</taxon>
        <taxon>Scleractinia</taxon>
        <taxon>Fungiina</taxon>
        <taxon>Poritidae</taxon>
        <taxon>Porites</taxon>
    </lineage>
</organism>
<feature type="region of interest" description="Disordered" evidence="1">
    <location>
        <begin position="1"/>
        <end position="48"/>
    </location>
</feature>
<dbReference type="EMBL" id="CALNXI010000307">
    <property type="protein sequence ID" value="CAH3024534.1"/>
    <property type="molecule type" value="Genomic_DNA"/>
</dbReference>
<gene>
    <name evidence="2" type="ORF">PEVE_00023145</name>
</gene>
<evidence type="ECO:0000313" key="3">
    <source>
        <dbReference type="Proteomes" id="UP001159427"/>
    </source>
</evidence>
<feature type="compositionally biased region" description="Low complexity" evidence="1">
    <location>
        <begin position="24"/>
        <end position="38"/>
    </location>
</feature>
<feature type="compositionally biased region" description="Basic and acidic residues" evidence="1">
    <location>
        <begin position="73"/>
        <end position="104"/>
    </location>
</feature>
<feature type="region of interest" description="Disordered" evidence="1">
    <location>
        <begin position="71"/>
        <end position="104"/>
    </location>
</feature>
<reference evidence="2 3" key="1">
    <citation type="submission" date="2022-05" db="EMBL/GenBank/DDBJ databases">
        <authorList>
            <consortium name="Genoscope - CEA"/>
            <person name="William W."/>
        </authorList>
    </citation>
    <scope>NUCLEOTIDE SEQUENCE [LARGE SCALE GENOMIC DNA]</scope>
</reference>
<comment type="caution">
    <text evidence="2">The sequence shown here is derived from an EMBL/GenBank/DDBJ whole genome shotgun (WGS) entry which is preliminary data.</text>
</comment>
<evidence type="ECO:0000313" key="2">
    <source>
        <dbReference type="EMBL" id="CAH3024534.1"/>
    </source>
</evidence>
<evidence type="ECO:0000256" key="1">
    <source>
        <dbReference type="SAM" id="MobiDB-lite"/>
    </source>
</evidence>
<proteinExistence type="predicted"/>
<protein>
    <submittedName>
        <fullName evidence="2">Uncharacterized protein</fullName>
    </submittedName>
</protein>
<keyword evidence="3" id="KW-1185">Reference proteome</keyword>